<dbReference type="KEGG" id="ddb:E7747_14270"/>
<sequence length="73" mass="7734">MKSIASFPDTISASIAQGMLEANGIRSVIDNQAMDSFYPAPLSGLSEVNLMVNERDAGRAIELLKESNDGDCG</sequence>
<evidence type="ECO:0000259" key="1">
    <source>
        <dbReference type="Pfam" id="PF09413"/>
    </source>
</evidence>
<evidence type="ECO:0000313" key="2">
    <source>
        <dbReference type="EMBL" id="QCD43334.1"/>
    </source>
</evidence>
<dbReference type="Gene3D" id="3.30.70.790">
    <property type="entry name" value="UreE, C-terminal domain"/>
    <property type="match status" value="1"/>
</dbReference>
<feature type="domain" description="DUF2007" evidence="1">
    <location>
        <begin position="1"/>
        <end position="67"/>
    </location>
</feature>
<dbReference type="InterPro" id="IPR018551">
    <property type="entry name" value="DUF2007"/>
</dbReference>
<dbReference type="Proteomes" id="UP000297149">
    <property type="component" value="Chromosome"/>
</dbReference>
<dbReference type="RefSeq" id="WP_136416672.1">
    <property type="nucleotide sequence ID" value="NZ_CP039396.1"/>
</dbReference>
<dbReference type="AlphaFoldDB" id="A0A4P7W5H8"/>
<organism evidence="2 3">
    <name type="scientific">Duncaniella dubosii</name>
    <dbReference type="NCBI Taxonomy" id="2518971"/>
    <lineage>
        <taxon>Bacteria</taxon>
        <taxon>Pseudomonadati</taxon>
        <taxon>Bacteroidota</taxon>
        <taxon>Bacteroidia</taxon>
        <taxon>Bacteroidales</taxon>
        <taxon>Muribaculaceae</taxon>
        <taxon>Duncaniella</taxon>
    </lineage>
</organism>
<dbReference type="EMBL" id="CP039396">
    <property type="protein sequence ID" value="QCD43334.1"/>
    <property type="molecule type" value="Genomic_DNA"/>
</dbReference>
<gene>
    <name evidence="2" type="ORF">E7747_14270</name>
</gene>
<evidence type="ECO:0000313" key="3">
    <source>
        <dbReference type="Proteomes" id="UP000297149"/>
    </source>
</evidence>
<dbReference type="SUPFAM" id="SSF54913">
    <property type="entry name" value="GlnB-like"/>
    <property type="match status" value="1"/>
</dbReference>
<protein>
    <submittedName>
        <fullName evidence="2">DUF2007 domain-containing protein</fullName>
    </submittedName>
</protein>
<reference evidence="3" key="1">
    <citation type="submission" date="2019-02" db="EMBL/GenBank/DDBJ databases">
        <title>Isolation and identification of novel species under the genus Muribaculum.</title>
        <authorList>
            <person name="Miyake S."/>
            <person name="Ding Y."/>
            <person name="Low A."/>
            <person name="Soh M."/>
            <person name="Seedorf H."/>
        </authorList>
    </citation>
    <scope>NUCLEOTIDE SEQUENCE [LARGE SCALE GENOMIC DNA]</scope>
    <source>
        <strain evidence="3">H5</strain>
    </source>
</reference>
<dbReference type="Pfam" id="PF09413">
    <property type="entry name" value="DUF2007"/>
    <property type="match status" value="1"/>
</dbReference>
<accession>A0A4P7W5H8</accession>
<dbReference type="InterPro" id="IPR011322">
    <property type="entry name" value="N-reg_PII-like_a/b"/>
</dbReference>
<keyword evidence="3" id="KW-1185">Reference proteome</keyword>
<proteinExistence type="predicted"/>
<name>A0A4P7W5H8_9BACT</name>